<comment type="caution">
    <text evidence="4">The sequence shown here is derived from an EMBL/GenBank/DDBJ whole genome shotgun (WGS) entry which is preliminary data.</text>
</comment>
<dbReference type="GO" id="GO:0051082">
    <property type="term" value="F:unfolded protein binding"/>
    <property type="evidence" value="ECO:0007669"/>
    <property type="project" value="TreeGrafter"/>
</dbReference>
<organism evidence="4 5">
    <name type="scientific">Microlunatus endophyticus</name>
    <dbReference type="NCBI Taxonomy" id="1716077"/>
    <lineage>
        <taxon>Bacteria</taxon>
        <taxon>Bacillati</taxon>
        <taxon>Actinomycetota</taxon>
        <taxon>Actinomycetes</taxon>
        <taxon>Propionibacteriales</taxon>
        <taxon>Propionibacteriaceae</taxon>
        <taxon>Microlunatus</taxon>
    </lineage>
</organism>
<dbReference type="RefSeq" id="WP_188894913.1">
    <property type="nucleotide sequence ID" value="NZ_BMMZ01000004.1"/>
</dbReference>
<evidence type="ECO:0000313" key="4">
    <source>
        <dbReference type="EMBL" id="GGL60164.1"/>
    </source>
</evidence>
<evidence type="ECO:0000256" key="3">
    <source>
        <dbReference type="RuleBase" id="RU000535"/>
    </source>
</evidence>
<comment type="subunit">
    <text evidence="3">Heptamer of 7 subunits arranged in a ring.</text>
</comment>
<dbReference type="InterPro" id="IPR020818">
    <property type="entry name" value="Chaperonin_GroES"/>
</dbReference>
<keyword evidence="5" id="KW-1185">Reference proteome</keyword>
<dbReference type="EMBL" id="BMMZ01000004">
    <property type="protein sequence ID" value="GGL60164.1"/>
    <property type="molecule type" value="Genomic_DNA"/>
</dbReference>
<gene>
    <name evidence="4" type="ORF">GCM10011575_18350</name>
</gene>
<dbReference type="Gene3D" id="2.30.33.40">
    <property type="entry name" value="GroES chaperonin"/>
    <property type="match status" value="1"/>
</dbReference>
<dbReference type="Proteomes" id="UP000613840">
    <property type="component" value="Unassembled WGS sequence"/>
</dbReference>
<dbReference type="AlphaFoldDB" id="A0A917S5R8"/>
<comment type="function">
    <text evidence="3">Together with the chaperonin GroEL, plays an essential role in assisting protein folding. The GroEL-GroES system forms a nano-cage that allows encapsulation of the non-native substrate proteins and provides a physical environment optimized to promote and accelerate protein folding. GroES binds to the apical surface of the GroEL ring, thereby capping the opening of the GroEL channel.</text>
</comment>
<sequence>MSLDAGAELPIRMLHDRVLVIRESESGERRSGSGILIPATVSMSRRLAWAEVVAVGASVRVVKVGDRVLFDPEEKAEVEVRGKDYTLLRERDLHAVAAERLNDGSTGLYL</sequence>
<dbReference type="GO" id="GO:0046872">
    <property type="term" value="F:metal ion binding"/>
    <property type="evidence" value="ECO:0007669"/>
    <property type="project" value="TreeGrafter"/>
</dbReference>
<dbReference type="GO" id="GO:0044183">
    <property type="term" value="F:protein folding chaperone"/>
    <property type="evidence" value="ECO:0007669"/>
    <property type="project" value="InterPro"/>
</dbReference>
<accession>A0A917S5R8</accession>
<dbReference type="PRINTS" id="PR00297">
    <property type="entry name" value="CHAPERONIN10"/>
</dbReference>
<dbReference type="SUPFAM" id="SSF50129">
    <property type="entry name" value="GroES-like"/>
    <property type="match status" value="1"/>
</dbReference>
<dbReference type="SMART" id="SM00883">
    <property type="entry name" value="Cpn10"/>
    <property type="match status" value="1"/>
</dbReference>
<comment type="similarity">
    <text evidence="1 3">Belongs to the GroES chaperonin family.</text>
</comment>
<dbReference type="Pfam" id="PF00166">
    <property type="entry name" value="Cpn10"/>
    <property type="match status" value="1"/>
</dbReference>
<dbReference type="InterPro" id="IPR011032">
    <property type="entry name" value="GroES-like_sf"/>
</dbReference>
<proteinExistence type="inferred from homology"/>
<evidence type="ECO:0000256" key="2">
    <source>
        <dbReference type="ARBA" id="ARBA00023186"/>
    </source>
</evidence>
<dbReference type="GO" id="GO:0051087">
    <property type="term" value="F:protein-folding chaperone binding"/>
    <property type="evidence" value="ECO:0007669"/>
    <property type="project" value="TreeGrafter"/>
</dbReference>
<protein>
    <recommendedName>
        <fullName evidence="3">10 kDa chaperonin</fullName>
    </recommendedName>
</protein>
<dbReference type="GO" id="GO:0005524">
    <property type="term" value="F:ATP binding"/>
    <property type="evidence" value="ECO:0007669"/>
    <property type="project" value="InterPro"/>
</dbReference>
<evidence type="ECO:0000256" key="1">
    <source>
        <dbReference type="ARBA" id="ARBA00006975"/>
    </source>
</evidence>
<reference evidence="4" key="2">
    <citation type="submission" date="2020-09" db="EMBL/GenBank/DDBJ databases">
        <authorList>
            <person name="Sun Q."/>
            <person name="Zhou Y."/>
        </authorList>
    </citation>
    <scope>NUCLEOTIDE SEQUENCE</scope>
    <source>
        <strain evidence="4">CGMCC 4.7306</strain>
    </source>
</reference>
<keyword evidence="2 3" id="KW-0143">Chaperone</keyword>
<reference evidence="4" key="1">
    <citation type="journal article" date="2014" name="Int. J. Syst. Evol. Microbiol.">
        <title>Complete genome sequence of Corynebacterium casei LMG S-19264T (=DSM 44701T), isolated from a smear-ripened cheese.</title>
        <authorList>
            <consortium name="US DOE Joint Genome Institute (JGI-PGF)"/>
            <person name="Walter F."/>
            <person name="Albersmeier A."/>
            <person name="Kalinowski J."/>
            <person name="Ruckert C."/>
        </authorList>
    </citation>
    <scope>NUCLEOTIDE SEQUENCE</scope>
    <source>
        <strain evidence="4">CGMCC 4.7306</strain>
    </source>
</reference>
<dbReference type="CDD" id="cd00320">
    <property type="entry name" value="cpn10"/>
    <property type="match status" value="1"/>
</dbReference>
<dbReference type="InterPro" id="IPR037124">
    <property type="entry name" value="Chaperonin_GroES_sf"/>
</dbReference>
<dbReference type="PANTHER" id="PTHR10772">
    <property type="entry name" value="10 KDA HEAT SHOCK PROTEIN"/>
    <property type="match status" value="1"/>
</dbReference>
<name>A0A917S5R8_9ACTN</name>
<evidence type="ECO:0000313" key="5">
    <source>
        <dbReference type="Proteomes" id="UP000613840"/>
    </source>
</evidence>
<dbReference type="PANTHER" id="PTHR10772:SF58">
    <property type="entry name" value="CO-CHAPERONIN GROES"/>
    <property type="match status" value="1"/>
</dbReference>